<dbReference type="Gene3D" id="3.20.20.140">
    <property type="entry name" value="Metal-dependent hydrolases"/>
    <property type="match status" value="1"/>
</dbReference>
<sequence>MRTLNFFPKFNDLKFNDLMVDFHLHSTWTDGQNSITEIIKSAKKNNIHSIAITDHIRKTSTYFNDYKNEINHLNSHENINIYIGFEAKINDFVGNIDVKDIVVKEADIAIASVHRFPIGQRLYNASEFKSNIAQEIELELSLAALNMGGFNVLGHPGGMSLTAHNEFHQSFFEEIIVMCSKNDIAFDLNGRYHCNQLNILLPLLKKYNPHVSIGTDSHSVKSIGYWNNILKGCIKCML</sequence>
<evidence type="ECO:0000313" key="3">
    <source>
        <dbReference type="Proteomes" id="UP000192671"/>
    </source>
</evidence>
<feature type="domain" description="Polymerase/histidinol phosphatase N-terminal" evidence="1">
    <location>
        <begin position="20"/>
        <end position="91"/>
    </location>
</feature>
<dbReference type="InterPro" id="IPR050243">
    <property type="entry name" value="PHP_phosphatase"/>
</dbReference>
<organism evidence="2 3">
    <name type="scientific">Campylobacter concisus</name>
    <dbReference type="NCBI Taxonomy" id="199"/>
    <lineage>
        <taxon>Bacteria</taxon>
        <taxon>Pseudomonadati</taxon>
        <taxon>Campylobacterota</taxon>
        <taxon>Epsilonproteobacteria</taxon>
        <taxon>Campylobacterales</taxon>
        <taxon>Campylobacteraceae</taxon>
        <taxon>Campylobacter</taxon>
    </lineage>
</organism>
<dbReference type="InterPro" id="IPR004013">
    <property type="entry name" value="PHP_dom"/>
</dbReference>
<comment type="caution">
    <text evidence="2">The sequence shown here is derived from an EMBL/GenBank/DDBJ whole genome shotgun (WGS) entry which is preliminary data.</text>
</comment>
<evidence type="ECO:0000313" key="2">
    <source>
        <dbReference type="EMBL" id="ORI09853.1"/>
    </source>
</evidence>
<accession>A0A1X0U4V4</accession>
<dbReference type="Proteomes" id="UP000192671">
    <property type="component" value="Unassembled WGS sequence"/>
</dbReference>
<dbReference type="SMART" id="SM00481">
    <property type="entry name" value="POLIIIAc"/>
    <property type="match status" value="1"/>
</dbReference>
<gene>
    <name evidence="2" type="ORF">A3835_09050</name>
</gene>
<reference evidence="2 3" key="1">
    <citation type="journal article" date="2017" name="Gene Rep">
        <title>The ribosomal RNA operon (rrn) of Campylobacter concisus supports molecular typing to genomospecies level.</title>
        <authorList>
            <person name="Huq M."/>
            <person name="Van T.T.H."/>
            <person name="Gurtler V."/>
            <person name="Elshagmani E."/>
            <person name="Allemailem K.S."/>
            <person name="Smooker P.M."/>
            <person name="Istivan T.S."/>
        </authorList>
    </citation>
    <scope>NUCLEOTIDE SEQUENCE [LARGE SCALE GENOMIC DNA]</scope>
    <source>
        <strain evidence="2 3">RCH 26</strain>
    </source>
</reference>
<protein>
    <recommendedName>
        <fullName evidence="1">Polymerase/histidinol phosphatase N-terminal domain-containing protein</fullName>
    </recommendedName>
</protein>
<evidence type="ECO:0000259" key="1">
    <source>
        <dbReference type="SMART" id="SM00481"/>
    </source>
</evidence>
<dbReference type="Pfam" id="PF02811">
    <property type="entry name" value="PHP"/>
    <property type="match status" value="1"/>
</dbReference>
<dbReference type="PANTHER" id="PTHR36928:SF1">
    <property type="entry name" value="PHOSPHATASE YCDX-RELATED"/>
    <property type="match status" value="1"/>
</dbReference>
<dbReference type="GO" id="GO:0042578">
    <property type="term" value="F:phosphoric ester hydrolase activity"/>
    <property type="evidence" value="ECO:0007669"/>
    <property type="project" value="TreeGrafter"/>
</dbReference>
<dbReference type="GO" id="GO:0008270">
    <property type="term" value="F:zinc ion binding"/>
    <property type="evidence" value="ECO:0007669"/>
    <property type="project" value="TreeGrafter"/>
</dbReference>
<dbReference type="InterPro" id="IPR003141">
    <property type="entry name" value="Pol/His_phosphatase_N"/>
</dbReference>
<dbReference type="AlphaFoldDB" id="A0A1X0U4V4"/>
<dbReference type="EMBL" id="LVWL01000004">
    <property type="protein sequence ID" value="ORI09853.1"/>
    <property type="molecule type" value="Genomic_DNA"/>
</dbReference>
<dbReference type="PANTHER" id="PTHR36928">
    <property type="entry name" value="PHOSPHATASE YCDX-RELATED"/>
    <property type="match status" value="1"/>
</dbReference>
<dbReference type="InterPro" id="IPR016195">
    <property type="entry name" value="Pol/histidinol_Pase-like"/>
</dbReference>
<proteinExistence type="predicted"/>
<dbReference type="GO" id="GO:0005829">
    <property type="term" value="C:cytosol"/>
    <property type="evidence" value="ECO:0007669"/>
    <property type="project" value="TreeGrafter"/>
</dbReference>
<name>A0A1X0U4V4_9BACT</name>
<dbReference type="SUPFAM" id="SSF89550">
    <property type="entry name" value="PHP domain-like"/>
    <property type="match status" value="1"/>
</dbReference>